<keyword evidence="3" id="KW-1185">Reference proteome</keyword>
<dbReference type="STRING" id="1561.NPD11_1816"/>
<dbReference type="AlphaFoldDB" id="A0A0A7FW47"/>
<dbReference type="InterPro" id="IPR002477">
    <property type="entry name" value="Peptidoglycan-bd-like"/>
</dbReference>
<evidence type="ECO:0000313" key="3">
    <source>
        <dbReference type="Proteomes" id="UP000030635"/>
    </source>
</evidence>
<dbReference type="Gene3D" id="1.10.101.10">
    <property type="entry name" value="PGBD-like superfamily/PGBD"/>
    <property type="match status" value="1"/>
</dbReference>
<dbReference type="RefSeq" id="WP_039312467.1">
    <property type="nucleotide sequence ID" value="NZ_CP006905.1"/>
</dbReference>
<proteinExistence type="predicted"/>
<dbReference type="OrthoDB" id="2933491at2"/>
<evidence type="ECO:0000313" key="2">
    <source>
        <dbReference type="EMBL" id="AIY83175.1"/>
    </source>
</evidence>
<organism evidence="2 3">
    <name type="scientific">Clostridium baratii str. Sullivan</name>
    <dbReference type="NCBI Taxonomy" id="1415775"/>
    <lineage>
        <taxon>Bacteria</taxon>
        <taxon>Bacillati</taxon>
        <taxon>Bacillota</taxon>
        <taxon>Clostridia</taxon>
        <taxon>Eubacteriales</taxon>
        <taxon>Clostridiaceae</taxon>
        <taxon>Clostridium</taxon>
    </lineage>
</organism>
<reference evidence="2 3" key="1">
    <citation type="journal article" date="2015" name="Infect. Genet. Evol.">
        <title>Genomic sequences of six botulinum neurotoxin-producing strains representing three clostridial species illustrate the mobility and diversity of botulinum neurotoxin genes.</title>
        <authorList>
            <person name="Smith T.J."/>
            <person name="Hill K.K."/>
            <person name="Xie G."/>
            <person name="Foley B.T."/>
            <person name="Williamson C.H."/>
            <person name="Foster J.T."/>
            <person name="Johnson S.L."/>
            <person name="Chertkov O."/>
            <person name="Teshima H."/>
            <person name="Gibbons H.S."/>
            <person name="Johnsky L.A."/>
            <person name="Karavis M.A."/>
            <person name="Smith L.A."/>
        </authorList>
    </citation>
    <scope>NUCLEOTIDE SEQUENCE [LARGE SCALE GENOMIC DNA]</scope>
    <source>
        <strain evidence="2">Sullivan</strain>
    </source>
</reference>
<feature type="domain" description="Peptidoglycan binding-like" evidence="1">
    <location>
        <begin position="339"/>
        <end position="399"/>
    </location>
</feature>
<accession>A0A0A7FW47</accession>
<dbReference type="Pfam" id="PF01471">
    <property type="entry name" value="PG_binding_1"/>
    <property type="match status" value="1"/>
</dbReference>
<dbReference type="HOGENOM" id="CLU_027560_0_1_9"/>
<dbReference type="SUPFAM" id="SSF47090">
    <property type="entry name" value="PGBD-like"/>
    <property type="match status" value="1"/>
</dbReference>
<dbReference type="InterPro" id="IPR036366">
    <property type="entry name" value="PGBDSf"/>
</dbReference>
<dbReference type="eggNOG" id="COG3409">
    <property type="taxonomic scope" value="Bacteria"/>
</dbReference>
<dbReference type="InterPro" id="IPR036365">
    <property type="entry name" value="PGBD-like_sf"/>
</dbReference>
<dbReference type="Proteomes" id="UP000030635">
    <property type="component" value="Chromosome"/>
</dbReference>
<dbReference type="KEGG" id="cbv:U729_1186"/>
<dbReference type="EMBL" id="CP006905">
    <property type="protein sequence ID" value="AIY83175.1"/>
    <property type="molecule type" value="Genomic_DNA"/>
</dbReference>
<protein>
    <submittedName>
        <fullName evidence="2">Putative peptidoglycan binding domain protein</fullName>
    </submittedName>
</protein>
<evidence type="ECO:0000259" key="1">
    <source>
        <dbReference type="Pfam" id="PF01471"/>
    </source>
</evidence>
<gene>
    <name evidence="2" type="ORF">U729_1186</name>
</gene>
<name>A0A0A7FW47_9CLOT</name>
<sequence length="414" mass="46296">MAEKGNLIIQCFNGDAFIPVDGTKATVVQTESPNPQPMEFDLVTDSSGLTQPIQLDAPDFQYSQTPQSEVRPYSLCDITINRDGFDPLTIKGCQIFPRETAYQRCNLVETSNTRSSRAEIIQIPDNRLFGNFPNKIPEEVDKLLPPPSSGVVLPKPVIPEFIVVHEGGPNSPGPNRTVPFKEYIKNVASSEIYSTWSRSTITANAFCIISFTLNRIYTEWYRSKGKNFDITNSTAYDHAFSFGRNIYENISNIVDEIFSTYVRRIGRKQPLLTQYCDGKNVTCPEWLSQWGSKALGDQGVAPFNILTRYYGTDIELATAEQVKGSPKSYPGFALTIGSRGEPVRSIQEFLNRIADNYPLIPKVAVDGIFGNSSSQQVKVFQSIFKLPQSGIVDFATWYKISEVYVGVTRIAELR</sequence>